<keyword evidence="2 4" id="KW-0472">Membrane</keyword>
<accession>A0A7W7RF50</accession>
<feature type="region of interest" description="Disordered" evidence="5">
    <location>
        <begin position="31"/>
        <end position="55"/>
    </location>
</feature>
<protein>
    <submittedName>
        <fullName evidence="8">Outer membrane protein OmpA-like peptidoglycan-associated protein</fullName>
    </submittedName>
</protein>
<dbReference type="PROSITE" id="PS51257">
    <property type="entry name" value="PROKAR_LIPOPROTEIN"/>
    <property type="match status" value="1"/>
</dbReference>
<dbReference type="InterPro" id="IPR036737">
    <property type="entry name" value="OmpA-like_sf"/>
</dbReference>
<dbReference type="RefSeq" id="WP_184575367.1">
    <property type="nucleotide sequence ID" value="NZ_JACHJT010000001.1"/>
</dbReference>
<dbReference type="InterPro" id="IPR006664">
    <property type="entry name" value="OMP_bac"/>
</dbReference>
<proteinExistence type="predicted"/>
<dbReference type="SUPFAM" id="SSF103088">
    <property type="entry name" value="OmpA-like"/>
    <property type="match status" value="1"/>
</dbReference>
<feature type="compositionally biased region" description="Acidic residues" evidence="5">
    <location>
        <begin position="177"/>
        <end position="186"/>
    </location>
</feature>
<feature type="region of interest" description="Disordered" evidence="5">
    <location>
        <begin position="257"/>
        <end position="280"/>
    </location>
</feature>
<name>A0A7W7RF50_9ACTN</name>
<feature type="chain" id="PRO_5038799970" evidence="6">
    <location>
        <begin position="21"/>
        <end position="506"/>
    </location>
</feature>
<evidence type="ECO:0000313" key="8">
    <source>
        <dbReference type="EMBL" id="MBB4930281.1"/>
    </source>
</evidence>
<reference evidence="8 9" key="1">
    <citation type="submission" date="2020-08" db="EMBL/GenBank/DDBJ databases">
        <title>Sequencing the genomes of 1000 actinobacteria strains.</title>
        <authorList>
            <person name="Klenk H.-P."/>
        </authorList>
    </citation>
    <scope>NUCLEOTIDE SEQUENCE [LARGE SCALE GENOMIC DNA]</scope>
    <source>
        <strain evidence="8 9">DSM 102030</strain>
    </source>
</reference>
<sequence>MTSKPHLPLVSLLLSGSVLISGCGLLGDGSDGDGGAPGGNGEEGGDGFAQEGYVGSSGGSVHARVEVAELARLDDRTRVTVELTSLEEEAVDLPRGGNRVRVVDPVNQQVSGSYPDIGSQAEGDAQFEPGVTYELVFYTPPLDGDTEAATVLLPGAIGGFAGIPVVDGEAGDYPTEMPDEAPEEGDTVTLPVDDSAPDPDDGETHDLHSPVGSVIQDRTVEEDRETVQLRADVLFDFDESDISEDAAKVLDEVVQDTRERVDSDDPLITISGHTDGVGDEDYNRALSEERAEAVREVLEAELGADYEYETEGRGSAEPVASEGGEDDAEARAQNRRVEISYAFDAETARESEDDGEFEERIEEIDPADAGGPGPFSTHTDGEAVTTLEGESDGTDWSVDVYPFSRDGAFLVARLETTNVGEDVSGDAGHVNVAAFDPHSGTYYLPVRVEDAENERDQLRAEPWPAAGEADTTQPLYLYLTAPPEDVASLTLVTSDIGRASDVPIEE</sequence>
<gene>
    <name evidence="8" type="ORF">F4561_001101</name>
</gene>
<feature type="compositionally biased region" description="Gly residues" evidence="5">
    <location>
        <begin position="31"/>
        <end position="42"/>
    </location>
</feature>
<feature type="domain" description="OmpA-like" evidence="7">
    <location>
        <begin position="222"/>
        <end position="345"/>
    </location>
</feature>
<dbReference type="GO" id="GO:0009279">
    <property type="term" value="C:cell outer membrane"/>
    <property type="evidence" value="ECO:0007669"/>
    <property type="project" value="UniProtKB-SubCell"/>
</dbReference>
<dbReference type="AlphaFoldDB" id="A0A7W7RF50"/>
<dbReference type="Gene3D" id="3.30.1330.60">
    <property type="entry name" value="OmpA-like domain"/>
    <property type="match status" value="1"/>
</dbReference>
<keyword evidence="9" id="KW-1185">Reference proteome</keyword>
<evidence type="ECO:0000256" key="2">
    <source>
        <dbReference type="ARBA" id="ARBA00023136"/>
    </source>
</evidence>
<dbReference type="EMBL" id="JACHJT010000001">
    <property type="protein sequence ID" value="MBB4930281.1"/>
    <property type="molecule type" value="Genomic_DNA"/>
</dbReference>
<keyword evidence="3" id="KW-0998">Cell outer membrane</keyword>
<evidence type="ECO:0000256" key="1">
    <source>
        <dbReference type="ARBA" id="ARBA00004442"/>
    </source>
</evidence>
<dbReference type="PRINTS" id="PR01021">
    <property type="entry name" value="OMPADOMAIN"/>
</dbReference>
<keyword evidence="6" id="KW-0732">Signal</keyword>
<dbReference type="Pfam" id="PF00691">
    <property type="entry name" value="OmpA"/>
    <property type="match status" value="1"/>
</dbReference>
<evidence type="ECO:0000313" key="9">
    <source>
        <dbReference type="Proteomes" id="UP000523007"/>
    </source>
</evidence>
<evidence type="ECO:0000259" key="7">
    <source>
        <dbReference type="PROSITE" id="PS51123"/>
    </source>
</evidence>
<evidence type="ECO:0000256" key="6">
    <source>
        <dbReference type="SAM" id="SignalP"/>
    </source>
</evidence>
<evidence type="ECO:0000256" key="3">
    <source>
        <dbReference type="ARBA" id="ARBA00023237"/>
    </source>
</evidence>
<feature type="signal peptide" evidence="6">
    <location>
        <begin position="1"/>
        <end position="20"/>
    </location>
</feature>
<dbReference type="PROSITE" id="PS51123">
    <property type="entry name" value="OMPA_2"/>
    <property type="match status" value="1"/>
</dbReference>
<evidence type="ECO:0000256" key="4">
    <source>
        <dbReference type="PROSITE-ProRule" id="PRU00473"/>
    </source>
</evidence>
<dbReference type="PANTHER" id="PTHR30329">
    <property type="entry name" value="STATOR ELEMENT OF FLAGELLAR MOTOR COMPLEX"/>
    <property type="match status" value="1"/>
</dbReference>
<comment type="subcellular location">
    <subcellularLocation>
        <location evidence="1">Cell outer membrane</location>
    </subcellularLocation>
</comment>
<feature type="region of interest" description="Disordered" evidence="5">
    <location>
        <begin position="303"/>
        <end position="336"/>
    </location>
</feature>
<dbReference type="InterPro" id="IPR050330">
    <property type="entry name" value="Bact_OuterMem_StrucFunc"/>
</dbReference>
<evidence type="ECO:0000256" key="5">
    <source>
        <dbReference type="SAM" id="MobiDB-lite"/>
    </source>
</evidence>
<comment type="caution">
    <text evidence="8">The sequence shown here is derived from an EMBL/GenBank/DDBJ whole genome shotgun (WGS) entry which is preliminary data.</text>
</comment>
<organism evidence="8 9">
    <name type="scientific">Lipingzhangella halophila</name>
    <dbReference type="NCBI Taxonomy" id="1783352"/>
    <lineage>
        <taxon>Bacteria</taxon>
        <taxon>Bacillati</taxon>
        <taxon>Actinomycetota</taxon>
        <taxon>Actinomycetes</taxon>
        <taxon>Streptosporangiales</taxon>
        <taxon>Nocardiopsidaceae</taxon>
        <taxon>Lipingzhangella</taxon>
    </lineage>
</organism>
<dbReference type="InterPro" id="IPR006665">
    <property type="entry name" value="OmpA-like"/>
</dbReference>
<dbReference type="Proteomes" id="UP000523007">
    <property type="component" value="Unassembled WGS sequence"/>
</dbReference>
<dbReference type="CDD" id="cd07185">
    <property type="entry name" value="OmpA_C-like"/>
    <property type="match status" value="1"/>
</dbReference>
<feature type="region of interest" description="Disordered" evidence="5">
    <location>
        <begin position="169"/>
        <end position="212"/>
    </location>
</feature>
<dbReference type="PANTHER" id="PTHR30329:SF21">
    <property type="entry name" value="LIPOPROTEIN YIAD-RELATED"/>
    <property type="match status" value="1"/>
</dbReference>